<reference evidence="2 3" key="1">
    <citation type="journal article" date="2019" name="Commun. Biol.">
        <title>The bagworm genome reveals a unique fibroin gene that provides high tensile strength.</title>
        <authorList>
            <person name="Kono N."/>
            <person name="Nakamura H."/>
            <person name="Ohtoshi R."/>
            <person name="Tomita M."/>
            <person name="Numata K."/>
            <person name="Arakawa K."/>
        </authorList>
    </citation>
    <scope>NUCLEOTIDE SEQUENCE [LARGE SCALE GENOMIC DNA]</scope>
</reference>
<feature type="compositionally biased region" description="Gly residues" evidence="1">
    <location>
        <begin position="38"/>
        <end position="47"/>
    </location>
</feature>
<proteinExistence type="predicted"/>
<evidence type="ECO:0000256" key="1">
    <source>
        <dbReference type="SAM" id="MobiDB-lite"/>
    </source>
</evidence>
<evidence type="ECO:0000313" key="2">
    <source>
        <dbReference type="EMBL" id="GBP64889.1"/>
    </source>
</evidence>
<sequence>MVHRCIVDRSAASRGPLPRPERGAARARGRSRFSSPLIGGGGFGAGGRDGDARRGRGGRAGSERARSNRPLAIGGRRAAGGGRVSPRPRPELLFFLRARKHPSWPNFCYSNSRSSRRRALTAHAAVPMT</sequence>
<evidence type="ECO:0000313" key="3">
    <source>
        <dbReference type="Proteomes" id="UP000299102"/>
    </source>
</evidence>
<feature type="region of interest" description="Disordered" evidence="1">
    <location>
        <begin position="1"/>
        <end position="88"/>
    </location>
</feature>
<gene>
    <name evidence="2" type="ORF">EVAR_49823_1</name>
</gene>
<dbReference type="EMBL" id="BGZK01000912">
    <property type="protein sequence ID" value="GBP64889.1"/>
    <property type="molecule type" value="Genomic_DNA"/>
</dbReference>
<accession>A0A4C1XRT1</accession>
<protein>
    <submittedName>
        <fullName evidence="2">Uncharacterized protein</fullName>
    </submittedName>
</protein>
<keyword evidence="3" id="KW-1185">Reference proteome</keyword>
<dbReference type="Proteomes" id="UP000299102">
    <property type="component" value="Unassembled WGS sequence"/>
</dbReference>
<dbReference type="AlphaFoldDB" id="A0A4C1XRT1"/>
<name>A0A4C1XRT1_EUMVA</name>
<comment type="caution">
    <text evidence="2">The sequence shown here is derived from an EMBL/GenBank/DDBJ whole genome shotgun (WGS) entry which is preliminary data.</text>
</comment>
<organism evidence="2 3">
    <name type="scientific">Eumeta variegata</name>
    <name type="common">Bagworm moth</name>
    <name type="synonym">Eumeta japonica</name>
    <dbReference type="NCBI Taxonomy" id="151549"/>
    <lineage>
        <taxon>Eukaryota</taxon>
        <taxon>Metazoa</taxon>
        <taxon>Ecdysozoa</taxon>
        <taxon>Arthropoda</taxon>
        <taxon>Hexapoda</taxon>
        <taxon>Insecta</taxon>
        <taxon>Pterygota</taxon>
        <taxon>Neoptera</taxon>
        <taxon>Endopterygota</taxon>
        <taxon>Lepidoptera</taxon>
        <taxon>Glossata</taxon>
        <taxon>Ditrysia</taxon>
        <taxon>Tineoidea</taxon>
        <taxon>Psychidae</taxon>
        <taxon>Oiketicinae</taxon>
        <taxon>Eumeta</taxon>
    </lineage>
</organism>